<keyword evidence="3" id="KW-1185">Reference proteome</keyword>
<dbReference type="Pfam" id="PF12697">
    <property type="entry name" value="Abhydrolase_6"/>
    <property type="match status" value="1"/>
</dbReference>
<dbReference type="Gene3D" id="3.40.50.1820">
    <property type="entry name" value="alpha/beta hydrolase"/>
    <property type="match status" value="1"/>
</dbReference>
<dbReference type="PANTHER" id="PTHR43798">
    <property type="entry name" value="MONOACYLGLYCEROL LIPASE"/>
    <property type="match status" value="1"/>
</dbReference>
<reference evidence="2 3" key="1">
    <citation type="submission" date="2020-10" db="EMBL/GenBank/DDBJ databases">
        <authorList>
            <person name="Castelo-Branco R."/>
            <person name="Eusebio N."/>
            <person name="Adriana R."/>
            <person name="Vieira A."/>
            <person name="Brugerolle De Fraissinette N."/>
            <person name="Rezende De Castro R."/>
            <person name="Schneider M.P."/>
            <person name="Vasconcelos V."/>
            <person name="Leao P.N."/>
        </authorList>
    </citation>
    <scope>NUCLEOTIDE SEQUENCE [LARGE SCALE GENOMIC DNA]</scope>
    <source>
        <strain evidence="2 3">LEGE 06123</strain>
    </source>
</reference>
<dbReference type="EMBL" id="JADEWN010000020">
    <property type="protein sequence ID" value="MBE9190718.1"/>
    <property type="molecule type" value="Genomic_DNA"/>
</dbReference>
<organism evidence="2 3">
    <name type="scientific">Gloeocapsopsis crepidinum LEGE 06123</name>
    <dbReference type="NCBI Taxonomy" id="588587"/>
    <lineage>
        <taxon>Bacteria</taxon>
        <taxon>Bacillati</taxon>
        <taxon>Cyanobacteriota</taxon>
        <taxon>Cyanophyceae</taxon>
        <taxon>Oscillatoriophycideae</taxon>
        <taxon>Chroococcales</taxon>
        <taxon>Chroococcaceae</taxon>
        <taxon>Gloeocapsopsis</taxon>
    </lineage>
</organism>
<dbReference type="InterPro" id="IPR029058">
    <property type="entry name" value="AB_hydrolase_fold"/>
</dbReference>
<comment type="caution">
    <text evidence="2">The sequence shown here is derived from an EMBL/GenBank/DDBJ whole genome shotgun (WGS) entry which is preliminary data.</text>
</comment>
<keyword evidence="2" id="KW-0378">Hydrolase</keyword>
<dbReference type="InterPro" id="IPR050266">
    <property type="entry name" value="AB_hydrolase_sf"/>
</dbReference>
<protein>
    <submittedName>
        <fullName evidence="2">Alpha/beta hydrolase</fullName>
    </submittedName>
</protein>
<dbReference type="Proteomes" id="UP000651156">
    <property type="component" value="Unassembled WGS sequence"/>
</dbReference>
<dbReference type="RefSeq" id="WP_193931889.1">
    <property type="nucleotide sequence ID" value="NZ_CAWPMZ010000043.1"/>
</dbReference>
<dbReference type="SUPFAM" id="SSF53474">
    <property type="entry name" value="alpha/beta-Hydrolases"/>
    <property type="match status" value="1"/>
</dbReference>
<evidence type="ECO:0000313" key="3">
    <source>
        <dbReference type="Proteomes" id="UP000651156"/>
    </source>
</evidence>
<dbReference type="PRINTS" id="PR00111">
    <property type="entry name" value="ABHYDROLASE"/>
</dbReference>
<dbReference type="InterPro" id="IPR000073">
    <property type="entry name" value="AB_hydrolase_1"/>
</dbReference>
<feature type="domain" description="AB hydrolase-1" evidence="1">
    <location>
        <begin position="60"/>
        <end position="318"/>
    </location>
</feature>
<evidence type="ECO:0000313" key="2">
    <source>
        <dbReference type="EMBL" id="MBE9190718.1"/>
    </source>
</evidence>
<sequence length="332" mass="36993">MLWLIVPLGVLIGVVGFGAIYQALATSRDRRKFPPSGKLIEINGKTWHYQIMGEGHLTVVVDSGTGGTHLDWQLVQPEVAKFTRILTYDRAGYGWSDMSSETRTAEQVVSELRQLLREVEIEPPYVLVGMSLGGLFSRLFAYCYPEEVAGMVLVDVAHERMYEETPVEWVELNQRLERLLTHVVPIIARIGLLRLLVAFDSLPMAAGLFQKFPPSMRPLAKALYSQTQFGKTFAQESAAVSVSMSQVEQARKIKPFPDIPLIVLSSGKPDFDITQDVLQKLQELHADLASESPQGIHIIARESGHAIQLDKPELVVDAIRQVFEKVRCGSAL</sequence>
<evidence type="ECO:0000259" key="1">
    <source>
        <dbReference type="Pfam" id="PF12697"/>
    </source>
</evidence>
<gene>
    <name evidence="2" type="ORF">IQ230_10205</name>
</gene>
<dbReference type="GO" id="GO:0016787">
    <property type="term" value="F:hydrolase activity"/>
    <property type="evidence" value="ECO:0007669"/>
    <property type="project" value="UniProtKB-KW"/>
</dbReference>
<proteinExistence type="predicted"/>
<name>A0ABR9UTN7_9CHRO</name>
<accession>A0ABR9UTN7</accession>